<dbReference type="InterPro" id="IPR010982">
    <property type="entry name" value="Lambda_DNA-bd_dom_sf"/>
</dbReference>
<reference evidence="2 3" key="1">
    <citation type="submission" date="2019-12" db="EMBL/GenBank/DDBJ databases">
        <title>Hybrid Genome Assemblies of two High G+C Isolates from Undergraduate Microbiology Courses.</title>
        <authorList>
            <person name="Ne Ville C.J."/>
            <person name="Enright D."/>
            <person name="Hernandez I."/>
            <person name="Dodsworth J."/>
            <person name="Orwin P.M."/>
        </authorList>
    </citation>
    <scope>NUCLEOTIDE SEQUENCE [LARGE SCALE GENOMIC DNA]</scope>
    <source>
        <strain evidence="2 3">CSUSB</strain>
    </source>
</reference>
<dbReference type="OrthoDB" id="8527218at2"/>
<dbReference type="EMBL" id="CP046622">
    <property type="protein sequence ID" value="QGW82223.1"/>
    <property type="molecule type" value="Genomic_DNA"/>
</dbReference>
<dbReference type="Pfam" id="PF01381">
    <property type="entry name" value="HTH_3"/>
    <property type="match status" value="1"/>
</dbReference>
<dbReference type="RefSeq" id="WP_157613587.1">
    <property type="nucleotide sequence ID" value="NZ_CP046622.1"/>
</dbReference>
<dbReference type="GO" id="GO:0003677">
    <property type="term" value="F:DNA binding"/>
    <property type="evidence" value="ECO:0007669"/>
    <property type="project" value="InterPro"/>
</dbReference>
<name>A0A6I6H5Q3_VARPD</name>
<sequence>MPSRRAPPIPPPNFPRAFRAARVAIGIPQEAFDTVSSRTYVSILERGVNVPTLTKIDALVRVLGLHPLTVLTLAYASSPSPEEIGKLQEVVAGEIASLGLTAFSSNSLPRGKTLGTK</sequence>
<evidence type="ECO:0000259" key="1">
    <source>
        <dbReference type="Pfam" id="PF01381"/>
    </source>
</evidence>
<dbReference type="CDD" id="cd00093">
    <property type="entry name" value="HTH_XRE"/>
    <property type="match status" value="1"/>
</dbReference>
<dbReference type="Proteomes" id="UP000425817">
    <property type="component" value="Chromosome"/>
</dbReference>
<feature type="domain" description="HTH cro/C1-type" evidence="1">
    <location>
        <begin position="19"/>
        <end position="67"/>
    </location>
</feature>
<evidence type="ECO:0000313" key="2">
    <source>
        <dbReference type="EMBL" id="QGW82223.1"/>
    </source>
</evidence>
<evidence type="ECO:0000313" key="3">
    <source>
        <dbReference type="Proteomes" id="UP000425817"/>
    </source>
</evidence>
<dbReference type="AlphaFoldDB" id="A0A6I6H5Q3"/>
<proteinExistence type="predicted"/>
<protein>
    <submittedName>
        <fullName evidence="2">Helix-turn-helix domain-containing protein</fullName>
    </submittedName>
</protein>
<accession>A0A6I6H5Q3</accession>
<dbReference type="InterPro" id="IPR001387">
    <property type="entry name" value="Cro/C1-type_HTH"/>
</dbReference>
<gene>
    <name evidence="2" type="ORF">GOQ09_11800</name>
</gene>
<dbReference type="SUPFAM" id="SSF47413">
    <property type="entry name" value="lambda repressor-like DNA-binding domains"/>
    <property type="match status" value="1"/>
</dbReference>
<organism evidence="2 3">
    <name type="scientific">Variovorax paradoxus</name>
    <dbReference type="NCBI Taxonomy" id="34073"/>
    <lineage>
        <taxon>Bacteria</taxon>
        <taxon>Pseudomonadati</taxon>
        <taxon>Pseudomonadota</taxon>
        <taxon>Betaproteobacteria</taxon>
        <taxon>Burkholderiales</taxon>
        <taxon>Comamonadaceae</taxon>
        <taxon>Variovorax</taxon>
    </lineage>
</organism>